<reference evidence="2 3" key="1">
    <citation type="journal article" date="2012" name="J. Bacteriol.">
        <title>Genome Sequence of Fibrella aestuarina BUZ 2T, a Filamentous Marine Bacterium.</title>
        <authorList>
            <person name="Filippini M."/>
            <person name="Qi W."/>
            <person name="Blom J."/>
            <person name="Goesmann A."/>
            <person name="Smits T.H."/>
            <person name="Bagheri H.C."/>
        </authorList>
    </citation>
    <scope>NUCLEOTIDE SEQUENCE [LARGE SCALE GENOMIC DNA]</scope>
    <source>
        <strain evidence="3">BUZ 2T</strain>
    </source>
</reference>
<dbReference type="KEGG" id="fae:FAES_2291"/>
<dbReference type="Proteomes" id="UP000011058">
    <property type="component" value="Chromosome"/>
</dbReference>
<protein>
    <submittedName>
        <fullName evidence="2">Uncharacterized protein</fullName>
    </submittedName>
</protein>
<feature type="region of interest" description="Disordered" evidence="1">
    <location>
        <begin position="142"/>
        <end position="162"/>
    </location>
</feature>
<dbReference type="EMBL" id="HE796683">
    <property type="protein sequence ID" value="CCH00300.1"/>
    <property type="molecule type" value="Genomic_DNA"/>
</dbReference>
<dbReference type="eggNOG" id="COG3378">
    <property type="taxonomic scope" value="Bacteria"/>
</dbReference>
<evidence type="ECO:0000313" key="2">
    <source>
        <dbReference type="EMBL" id="CCH00300.1"/>
    </source>
</evidence>
<organism evidence="2 3">
    <name type="scientific">Fibrella aestuarina BUZ 2</name>
    <dbReference type="NCBI Taxonomy" id="1166018"/>
    <lineage>
        <taxon>Bacteria</taxon>
        <taxon>Pseudomonadati</taxon>
        <taxon>Bacteroidota</taxon>
        <taxon>Cytophagia</taxon>
        <taxon>Cytophagales</taxon>
        <taxon>Spirosomataceae</taxon>
        <taxon>Fibrella</taxon>
    </lineage>
</organism>
<gene>
    <name evidence="2" type="ORF">FAES_2291</name>
</gene>
<feature type="region of interest" description="Disordered" evidence="1">
    <location>
        <begin position="48"/>
        <end position="72"/>
    </location>
</feature>
<proteinExistence type="predicted"/>
<evidence type="ECO:0000256" key="1">
    <source>
        <dbReference type="SAM" id="MobiDB-lite"/>
    </source>
</evidence>
<dbReference type="STRING" id="1166018.FAES_2291"/>
<keyword evidence="3" id="KW-1185">Reference proteome</keyword>
<accession>I0K847</accession>
<dbReference type="RefSeq" id="WP_015331399.1">
    <property type="nucleotide sequence ID" value="NC_020054.1"/>
</dbReference>
<sequence>MNLQDLIRQQKATVQMLESLVGARRASQMELDGAKARLADLEAQRDFKPLPSASPRVDQPQAYAPELEGPTLSGDEYARLQAEMSADADRLNRKMAGLSNQLYQVPDGVACPELTGPILDLKAQIEAIWDRKRYLERNRRLPEEKAEASHDAGLPQLPGDDPERYQLAYQKRRLIDQKSKLKKKLANPKAKLGKRAEWERELAECELKIQEMDFKLS</sequence>
<evidence type="ECO:0000313" key="3">
    <source>
        <dbReference type="Proteomes" id="UP000011058"/>
    </source>
</evidence>
<dbReference type="HOGENOM" id="CLU_1270721_0_0_10"/>
<dbReference type="AlphaFoldDB" id="I0K847"/>
<name>I0K847_9BACT</name>